<reference evidence="5" key="1">
    <citation type="journal article" date="2019" name="Int. J. Syst. Evol. Microbiol.">
        <title>The Global Catalogue of Microorganisms (GCM) 10K type strain sequencing project: providing services to taxonomists for standard genome sequencing and annotation.</title>
        <authorList>
            <consortium name="The Broad Institute Genomics Platform"/>
            <consortium name="The Broad Institute Genome Sequencing Center for Infectious Disease"/>
            <person name="Wu L."/>
            <person name="Ma J."/>
        </authorList>
    </citation>
    <scope>NUCLEOTIDE SEQUENCE [LARGE SCALE GENOMIC DNA]</scope>
    <source>
        <strain evidence="5">JCM 17316</strain>
    </source>
</reference>
<dbReference type="Gene3D" id="2.130.10.10">
    <property type="entry name" value="YVTN repeat-like/Quinoprotein amine dehydrogenase"/>
    <property type="match status" value="1"/>
</dbReference>
<dbReference type="InterPro" id="IPR015943">
    <property type="entry name" value="WD40/YVTN_repeat-like_dom_sf"/>
</dbReference>
<keyword evidence="5" id="KW-1185">Reference proteome</keyword>
<evidence type="ECO:0000256" key="2">
    <source>
        <dbReference type="SAM" id="SignalP"/>
    </source>
</evidence>
<dbReference type="Pfam" id="PF13360">
    <property type="entry name" value="PQQ_2"/>
    <property type="match status" value="1"/>
</dbReference>
<feature type="chain" id="PRO_5045471899" description="Pyrrolo-quinoline quinone repeat domain-containing protein" evidence="2">
    <location>
        <begin position="20"/>
        <end position="420"/>
    </location>
</feature>
<name>A0ABP7Z305_9ACTN</name>
<dbReference type="PROSITE" id="PS51257">
    <property type="entry name" value="PROKAR_LIPOPROTEIN"/>
    <property type="match status" value="1"/>
</dbReference>
<evidence type="ECO:0000313" key="5">
    <source>
        <dbReference type="Proteomes" id="UP001500266"/>
    </source>
</evidence>
<dbReference type="Proteomes" id="UP001500266">
    <property type="component" value="Unassembled WGS sequence"/>
</dbReference>
<feature type="signal peptide" evidence="2">
    <location>
        <begin position="1"/>
        <end position="19"/>
    </location>
</feature>
<gene>
    <name evidence="4" type="ORF">GCM10022416_38660</name>
</gene>
<dbReference type="RefSeq" id="WP_378269991.1">
    <property type="nucleotide sequence ID" value="NZ_JBHTFR010000001.1"/>
</dbReference>
<dbReference type="InterPro" id="IPR002372">
    <property type="entry name" value="PQQ_rpt_dom"/>
</dbReference>
<dbReference type="InterPro" id="IPR011047">
    <property type="entry name" value="Quinoprotein_ADH-like_sf"/>
</dbReference>
<dbReference type="SUPFAM" id="SSF50998">
    <property type="entry name" value="Quinoprotein alcohol dehydrogenase-like"/>
    <property type="match status" value="1"/>
</dbReference>
<feature type="domain" description="Pyrrolo-quinoline quinone repeat" evidence="3">
    <location>
        <begin position="238"/>
        <end position="387"/>
    </location>
</feature>
<keyword evidence="2" id="KW-0732">Signal</keyword>
<evidence type="ECO:0000259" key="3">
    <source>
        <dbReference type="Pfam" id="PF13360"/>
    </source>
</evidence>
<proteinExistence type="predicted"/>
<evidence type="ECO:0000313" key="4">
    <source>
        <dbReference type="EMBL" id="GAA4146262.1"/>
    </source>
</evidence>
<evidence type="ECO:0000256" key="1">
    <source>
        <dbReference type="SAM" id="MobiDB-lite"/>
    </source>
</evidence>
<sequence length="420" mass="43683">MIARIRFALVVLVVMGAAACGGGDGEKPRAESRNTGISYDGPALPGVEGRPLWSVPSPGSAVMLGYGNAVAMLGTRQGYQVTVLDAATGKTLQRHQINAVERPVLRSGEPVRLLGDTVRGRPVAVVRFSERIPASGTRQEREQLTDLVLDTAGGQLWRTPPGSGGDPVAQGDRGTFNGGYAIAHTKGQGTPDKAPEGTTRFQPIGGGGPVDVPASYDSDDVYDVVGDTAVMREDKVLDDGVRGVDLARGGKVAWRVPKAVHVATAGTDVLLETTAGRLRLVDAATGRRRADIALPDDGGGRYGIRAWLYDPVTRALVGGGRRAVIVDADTGRLRWSQDGSNPRPMTPVASAAGVTFMALDRQPTADRTAQPGRAGLLALDNRTGRVVADGIAVTALAVGDGFAVVEHGGGLHGFRLKATG</sequence>
<comment type="caution">
    <text evidence="4">The sequence shown here is derived from an EMBL/GenBank/DDBJ whole genome shotgun (WGS) entry which is preliminary data.</text>
</comment>
<protein>
    <recommendedName>
        <fullName evidence="3">Pyrrolo-quinoline quinone repeat domain-containing protein</fullName>
    </recommendedName>
</protein>
<dbReference type="EMBL" id="BAABDO010000060">
    <property type="protein sequence ID" value="GAA4146262.1"/>
    <property type="molecule type" value="Genomic_DNA"/>
</dbReference>
<accession>A0ABP7Z305</accession>
<organism evidence="4 5">
    <name type="scientific">Actinomadura keratinilytica</name>
    <dbReference type="NCBI Taxonomy" id="547461"/>
    <lineage>
        <taxon>Bacteria</taxon>
        <taxon>Bacillati</taxon>
        <taxon>Actinomycetota</taxon>
        <taxon>Actinomycetes</taxon>
        <taxon>Streptosporangiales</taxon>
        <taxon>Thermomonosporaceae</taxon>
        <taxon>Actinomadura</taxon>
    </lineage>
</organism>
<feature type="region of interest" description="Disordered" evidence="1">
    <location>
        <begin position="185"/>
        <end position="215"/>
    </location>
</feature>
<feature type="region of interest" description="Disordered" evidence="1">
    <location>
        <begin position="21"/>
        <end position="41"/>
    </location>
</feature>